<keyword evidence="3" id="KW-1185">Reference proteome</keyword>
<dbReference type="EMBL" id="JAWDGP010003763">
    <property type="protein sequence ID" value="KAK3771224.1"/>
    <property type="molecule type" value="Genomic_DNA"/>
</dbReference>
<dbReference type="Proteomes" id="UP001283361">
    <property type="component" value="Unassembled WGS sequence"/>
</dbReference>
<organism evidence="2 3">
    <name type="scientific">Elysia crispata</name>
    <name type="common">lettuce slug</name>
    <dbReference type="NCBI Taxonomy" id="231223"/>
    <lineage>
        <taxon>Eukaryota</taxon>
        <taxon>Metazoa</taxon>
        <taxon>Spiralia</taxon>
        <taxon>Lophotrochozoa</taxon>
        <taxon>Mollusca</taxon>
        <taxon>Gastropoda</taxon>
        <taxon>Heterobranchia</taxon>
        <taxon>Euthyneura</taxon>
        <taxon>Panpulmonata</taxon>
        <taxon>Sacoglossa</taxon>
        <taxon>Placobranchoidea</taxon>
        <taxon>Plakobranchidae</taxon>
        <taxon>Elysia</taxon>
    </lineage>
</organism>
<proteinExistence type="predicted"/>
<name>A0AAE1DHT2_9GAST</name>
<feature type="region of interest" description="Disordered" evidence="1">
    <location>
        <begin position="511"/>
        <end position="587"/>
    </location>
</feature>
<evidence type="ECO:0000313" key="2">
    <source>
        <dbReference type="EMBL" id="KAK3771224.1"/>
    </source>
</evidence>
<reference evidence="2" key="1">
    <citation type="journal article" date="2023" name="G3 (Bethesda)">
        <title>A reference genome for the long-term kleptoplast-retaining sea slug Elysia crispata morphotype clarki.</title>
        <authorList>
            <person name="Eastman K.E."/>
            <person name="Pendleton A.L."/>
            <person name="Shaikh M.A."/>
            <person name="Suttiyut T."/>
            <person name="Ogas R."/>
            <person name="Tomko P."/>
            <person name="Gavelis G."/>
            <person name="Widhalm J.R."/>
            <person name="Wisecaver J.H."/>
        </authorList>
    </citation>
    <scope>NUCLEOTIDE SEQUENCE</scope>
    <source>
        <strain evidence="2">ECLA1</strain>
    </source>
</reference>
<gene>
    <name evidence="2" type="ORF">RRG08_009707</name>
</gene>
<dbReference type="AlphaFoldDB" id="A0AAE1DHT2"/>
<dbReference type="PANTHER" id="PTHR21937:SF5">
    <property type="entry name" value="GENE 973-RELATED"/>
    <property type="match status" value="1"/>
</dbReference>
<feature type="compositionally biased region" description="Low complexity" evidence="1">
    <location>
        <begin position="514"/>
        <end position="567"/>
    </location>
</feature>
<comment type="caution">
    <text evidence="2">The sequence shown here is derived from an EMBL/GenBank/DDBJ whole genome shotgun (WGS) entry which is preliminary data.</text>
</comment>
<protein>
    <submittedName>
        <fullName evidence="2">Uncharacterized protein</fullName>
    </submittedName>
</protein>
<accession>A0AAE1DHT2</accession>
<evidence type="ECO:0000256" key="1">
    <source>
        <dbReference type="SAM" id="MobiDB-lite"/>
    </source>
</evidence>
<sequence length="587" mass="65781">MTGTSLNLSLLSRGVGEVHKNGHEKVDVYLEPEDYYNFSANPDRFYLPPIRTSYTGPHHHNHSSFFDTAPLSRGPPSHSFTTRTSRDTAAAAAVASQEFRVPKTFTTRKGALLLFSEDLAQRNIGREGSRPAHHQKGGALSALNSITPASSLDSQVYLKTVEDLANSILKYGDHDRPDNAVYLKFVHARRDNFARQIRPGYSAKRYLSTWTRTWDDTVFDNVIKQGYITERSLYQYNLILPNMRRRLFYEDLSHMPQPYRLMRNMLMMPGSLSGYTFYRAPTSDFAEDSDGEQESIVLRKRPETNLRNIRVIKTKAGVQEEVAYSDLDRQSQKEVITDLLVKSAVHYALKKQEEIYEETIIRAVQSGQDGLVTDRQGAGIAVHEFDMRDAVESPSVLHHLIDSIGDIPAAVRKEQSPGSKRAKVMTSDSDRVYWRFVVIEPRHDLTLRGRAFRSWRARIKDKAMRGHSSLSSSGAAQGAITYSRRKVERRIRRRIILSLVSLSSLVYYPRESTSPPGESMSPPGESMSPPGESMSPPGESMSPPGESMSPPGESMSPPGESMSPPGETMFCSTEPQQGSRKSRAGLG</sequence>
<dbReference type="PANTHER" id="PTHR21937">
    <property type="entry name" value="CCDC66 DOMAIN-CONTAINING PROTEIN"/>
    <property type="match status" value="1"/>
</dbReference>
<feature type="compositionally biased region" description="Polar residues" evidence="1">
    <location>
        <begin position="570"/>
        <end position="579"/>
    </location>
</feature>
<dbReference type="InterPro" id="IPR031440">
    <property type="entry name" value="DUF4670"/>
</dbReference>
<evidence type="ECO:0000313" key="3">
    <source>
        <dbReference type="Proteomes" id="UP001283361"/>
    </source>
</evidence>